<evidence type="ECO:0000256" key="2">
    <source>
        <dbReference type="ARBA" id="ARBA00006490"/>
    </source>
</evidence>
<dbReference type="InterPro" id="IPR015421">
    <property type="entry name" value="PyrdxlP-dep_Trfase_major"/>
</dbReference>
<evidence type="ECO:0000259" key="9">
    <source>
        <dbReference type="Pfam" id="PF00266"/>
    </source>
</evidence>
<protein>
    <submittedName>
        <fullName evidence="10">Cysteine desulfurase family protein</fullName>
    </submittedName>
</protein>
<evidence type="ECO:0000256" key="7">
    <source>
        <dbReference type="ARBA" id="ARBA00023014"/>
    </source>
</evidence>
<dbReference type="SUPFAM" id="SSF53383">
    <property type="entry name" value="PLP-dependent transferases"/>
    <property type="match status" value="1"/>
</dbReference>
<dbReference type="Gene3D" id="1.10.260.50">
    <property type="match status" value="1"/>
</dbReference>
<evidence type="ECO:0000256" key="8">
    <source>
        <dbReference type="ARBA" id="ARBA00050776"/>
    </source>
</evidence>
<evidence type="ECO:0000256" key="5">
    <source>
        <dbReference type="ARBA" id="ARBA00022898"/>
    </source>
</evidence>
<evidence type="ECO:0000256" key="1">
    <source>
        <dbReference type="ARBA" id="ARBA00001933"/>
    </source>
</evidence>
<dbReference type="InterPro" id="IPR000192">
    <property type="entry name" value="Aminotrans_V_dom"/>
</dbReference>
<sequence>MEPPNTAEPRYFDHAATAPVRQTAVRVLTETMTLSNPSSLHSAGRRARAAVDAARAQLAAAVGAHPSEVIFTSGGTEADNQALKGLYWARRSADPRRRYVLLPGIEHSAVFETAEWLEAHDEAQLRLLPVDAEGVVDLPAAEQLLEQLVAEEPESVAVATLMWANSEVGALQPVAEFVRLCERFGVPVHTDAVQGLSTTAVDFSACGAATMAITAHKLGGPVGIGALLVRREVTLTPVLHGGGQERDIRSGTLDVAGICAFAAVVEEVVAGRQEEAARLAQLRDRLVEAVVEIPGVTLRGPDPRTAPQRRLPQNLHVTVAGAEGDSLLFMLDMAGFATATGSACSAGVPRPSRVLLVMGLSEEQARGAQRFTLGHTTTEDDVEALIAVLPEIIGRARAAGMAADRTR</sequence>
<dbReference type="InterPro" id="IPR016454">
    <property type="entry name" value="Cysteine_dSase"/>
</dbReference>
<name>A0ABU2DP28_9MICC</name>
<organism evidence="10 11">
    <name type="scientific">Nesterenkonia aerolata</name>
    <dbReference type="NCBI Taxonomy" id="3074079"/>
    <lineage>
        <taxon>Bacteria</taxon>
        <taxon>Bacillati</taxon>
        <taxon>Actinomycetota</taxon>
        <taxon>Actinomycetes</taxon>
        <taxon>Micrococcales</taxon>
        <taxon>Micrococcaceae</taxon>
        <taxon>Nesterenkonia</taxon>
    </lineage>
</organism>
<dbReference type="Pfam" id="PF00266">
    <property type="entry name" value="Aminotran_5"/>
    <property type="match status" value="1"/>
</dbReference>
<keyword evidence="7" id="KW-0411">Iron-sulfur</keyword>
<evidence type="ECO:0000313" key="10">
    <source>
        <dbReference type="EMBL" id="MDR8018120.1"/>
    </source>
</evidence>
<comment type="catalytic activity">
    <reaction evidence="8">
        <text>(sulfur carrier)-H + L-cysteine = (sulfur carrier)-SH + L-alanine</text>
        <dbReference type="Rhea" id="RHEA:43892"/>
        <dbReference type="Rhea" id="RHEA-COMP:14737"/>
        <dbReference type="Rhea" id="RHEA-COMP:14739"/>
        <dbReference type="ChEBI" id="CHEBI:29917"/>
        <dbReference type="ChEBI" id="CHEBI:35235"/>
        <dbReference type="ChEBI" id="CHEBI:57972"/>
        <dbReference type="ChEBI" id="CHEBI:64428"/>
        <dbReference type="EC" id="2.8.1.7"/>
    </reaction>
</comment>
<keyword evidence="3" id="KW-0808">Transferase</keyword>
<evidence type="ECO:0000256" key="3">
    <source>
        <dbReference type="ARBA" id="ARBA00022679"/>
    </source>
</evidence>
<gene>
    <name evidence="10" type="ORF">RIL96_00875</name>
</gene>
<dbReference type="RefSeq" id="WP_310547109.1">
    <property type="nucleotide sequence ID" value="NZ_JAVKGR010000001.1"/>
</dbReference>
<dbReference type="Proteomes" id="UP001251870">
    <property type="component" value="Unassembled WGS sequence"/>
</dbReference>
<keyword evidence="11" id="KW-1185">Reference proteome</keyword>
<feature type="domain" description="Aminotransferase class V" evidence="9">
    <location>
        <begin position="11"/>
        <end position="385"/>
    </location>
</feature>
<keyword evidence="4" id="KW-0479">Metal-binding</keyword>
<keyword evidence="5" id="KW-0663">Pyridoxal phosphate</keyword>
<dbReference type="Gene3D" id="3.90.1150.10">
    <property type="entry name" value="Aspartate Aminotransferase, domain 1"/>
    <property type="match status" value="1"/>
</dbReference>
<comment type="similarity">
    <text evidence="2">Belongs to the class-V pyridoxal-phosphate-dependent aminotransferase family. NifS/IscS subfamily.</text>
</comment>
<dbReference type="InterPro" id="IPR015422">
    <property type="entry name" value="PyrdxlP-dep_Trfase_small"/>
</dbReference>
<evidence type="ECO:0000256" key="6">
    <source>
        <dbReference type="ARBA" id="ARBA00023004"/>
    </source>
</evidence>
<dbReference type="InterPro" id="IPR015424">
    <property type="entry name" value="PyrdxlP-dep_Trfase"/>
</dbReference>
<evidence type="ECO:0000256" key="4">
    <source>
        <dbReference type="ARBA" id="ARBA00022723"/>
    </source>
</evidence>
<comment type="caution">
    <text evidence="10">The sequence shown here is derived from an EMBL/GenBank/DDBJ whole genome shotgun (WGS) entry which is preliminary data.</text>
</comment>
<dbReference type="PANTHER" id="PTHR11601:SF34">
    <property type="entry name" value="CYSTEINE DESULFURASE"/>
    <property type="match status" value="1"/>
</dbReference>
<dbReference type="PIRSF" id="PIRSF005572">
    <property type="entry name" value="NifS"/>
    <property type="match status" value="1"/>
</dbReference>
<dbReference type="Gene3D" id="3.40.640.10">
    <property type="entry name" value="Type I PLP-dependent aspartate aminotransferase-like (Major domain)"/>
    <property type="match status" value="1"/>
</dbReference>
<keyword evidence="6" id="KW-0408">Iron</keyword>
<evidence type="ECO:0000313" key="11">
    <source>
        <dbReference type="Proteomes" id="UP001251870"/>
    </source>
</evidence>
<proteinExistence type="inferred from homology"/>
<dbReference type="EMBL" id="JAVKGR010000001">
    <property type="protein sequence ID" value="MDR8018120.1"/>
    <property type="molecule type" value="Genomic_DNA"/>
</dbReference>
<comment type="cofactor">
    <cofactor evidence="1">
        <name>pyridoxal 5'-phosphate</name>
        <dbReference type="ChEBI" id="CHEBI:597326"/>
    </cofactor>
</comment>
<dbReference type="PANTHER" id="PTHR11601">
    <property type="entry name" value="CYSTEINE DESULFURYLASE FAMILY MEMBER"/>
    <property type="match status" value="1"/>
</dbReference>
<accession>A0ABU2DP28</accession>
<reference evidence="10 11" key="1">
    <citation type="submission" date="2023-09" db="EMBL/GenBank/DDBJ databases">
        <title>Description of three actinobacteria isolated from air of manufacturing shop in a pharmaceutical factory.</title>
        <authorList>
            <person name="Zhang D.-F."/>
        </authorList>
    </citation>
    <scope>NUCLEOTIDE SEQUENCE [LARGE SCALE GENOMIC DNA]</scope>
    <source>
        <strain evidence="10 11">LY-0111</strain>
    </source>
</reference>